<evidence type="ECO:0000313" key="2">
    <source>
        <dbReference type="EMBL" id="MFC5914645.1"/>
    </source>
</evidence>
<keyword evidence="3" id="KW-1185">Reference proteome</keyword>
<name>A0ABW1GII6_9ACTN</name>
<gene>
    <name evidence="2" type="ORF">ACFP1B_14550</name>
</gene>
<sequence>MSHRYVSAAAVLASTAALLAVASGSSGASPNQAASATTASTTAVSTTAWQPCYLPKGYKHFFELESAKKVQGKTVVRVTPETCSVNTKNDEDVAYTPLGAARSLAFAPGASVEVFSDINSTTVKSVAPTWLVNHKLTNSPHFYYRVNGKNQITAMQEIYHP</sequence>
<dbReference type="Proteomes" id="UP001596200">
    <property type="component" value="Unassembled WGS sequence"/>
</dbReference>
<dbReference type="EMBL" id="JBHSPU010000014">
    <property type="protein sequence ID" value="MFC5914645.1"/>
    <property type="molecule type" value="Genomic_DNA"/>
</dbReference>
<evidence type="ECO:0000256" key="1">
    <source>
        <dbReference type="SAM" id="SignalP"/>
    </source>
</evidence>
<dbReference type="RefSeq" id="WP_344508350.1">
    <property type="nucleotide sequence ID" value="NZ_BAAATU010000006.1"/>
</dbReference>
<keyword evidence="1" id="KW-0732">Signal</keyword>
<reference evidence="3" key="1">
    <citation type="journal article" date="2019" name="Int. J. Syst. Evol. Microbiol.">
        <title>The Global Catalogue of Microorganisms (GCM) 10K type strain sequencing project: providing services to taxonomists for standard genome sequencing and annotation.</title>
        <authorList>
            <consortium name="The Broad Institute Genomics Platform"/>
            <consortium name="The Broad Institute Genome Sequencing Center for Infectious Disease"/>
            <person name="Wu L."/>
            <person name="Ma J."/>
        </authorList>
    </citation>
    <scope>NUCLEOTIDE SEQUENCE [LARGE SCALE GENOMIC DNA]</scope>
    <source>
        <strain evidence="3">JCM 4147</strain>
    </source>
</reference>
<organism evidence="2 3">
    <name type="scientific">Streptomyces pulveraceus</name>
    <dbReference type="NCBI Taxonomy" id="68258"/>
    <lineage>
        <taxon>Bacteria</taxon>
        <taxon>Bacillati</taxon>
        <taxon>Actinomycetota</taxon>
        <taxon>Actinomycetes</taxon>
        <taxon>Kitasatosporales</taxon>
        <taxon>Streptomycetaceae</taxon>
        <taxon>Streptomyces</taxon>
    </lineage>
</organism>
<feature type="chain" id="PRO_5045142447" evidence="1">
    <location>
        <begin position="29"/>
        <end position="161"/>
    </location>
</feature>
<proteinExistence type="predicted"/>
<protein>
    <submittedName>
        <fullName evidence="2">Uncharacterized protein</fullName>
    </submittedName>
</protein>
<accession>A0ABW1GII6</accession>
<evidence type="ECO:0000313" key="3">
    <source>
        <dbReference type="Proteomes" id="UP001596200"/>
    </source>
</evidence>
<comment type="caution">
    <text evidence="2">The sequence shown here is derived from an EMBL/GenBank/DDBJ whole genome shotgun (WGS) entry which is preliminary data.</text>
</comment>
<feature type="signal peptide" evidence="1">
    <location>
        <begin position="1"/>
        <end position="28"/>
    </location>
</feature>